<comment type="caution">
    <text evidence="11">The sequence shown here is derived from an EMBL/GenBank/DDBJ whole genome shotgun (WGS) entry which is preliminary data.</text>
</comment>
<feature type="transmembrane region" description="Helical" evidence="7">
    <location>
        <begin position="332"/>
        <end position="350"/>
    </location>
</feature>
<keyword evidence="3" id="KW-1003">Cell membrane</keyword>
<dbReference type="PROSITE" id="PS01246">
    <property type="entry name" value="UPF0003"/>
    <property type="match status" value="1"/>
</dbReference>
<dbReference type="Gene3D" id="1.10.287.1260">
    <property type="match status" value="1"/>
</dbReference>
<dbReference type="SUPFAM" id="SSF82861">
    <property type="entry name" value="Mechanosensitive channel protein MscS (YggB), transmembrane region"/>
    <property type="match status" value="1"/>
</dbReference>
<dbReference type="AlphaFoldDB" id="A0A1V1NZI2"/>
<dbReference type="InterPro" id="IPR011066">
    <property type="entry name" value="MscS_channel_C_sf"/>
</dbReference>
<keyword evidence="5 7" id="KW-1133">Transmembrane helix</keyword>
<evidence type="ECO:0000313" key="12">
    <source>
        <dbReference type="Proteomes" id="UP000189670"/>
    </source>
</evidence>
<sequence length="595" mass="68189">MEIIIIHSFLEILSSKSLASLWYIYVYLLDSFLFILAILFQLHHLCHRLIEKVQFSGKYFWCTFAFRLFTQSIVIIGLTILGIIICALLYSPIIAVLFATNILIMGLFTRWVLDAAKQWGQQDEYILSISSATYKKLFSFVLAVRITFIFYMIIYFSLDGTGLLLYIFRIIFETILLATTVFAFKKFFKINEKKFQDNRYQLIRFRIIAITINCIVCISLLMELSGFSDLSIYWQMSWARLGIVFLWSGLIFMMVKELNATIIPLEISDNAHQNTRQTIKWTFIRISFLIWGLVSLVSVLLAWGVTVKTIINLFKILNHPIPVGGMNISLPGFVYSFIILILTHMVVKIWRSTILMKMLANSGMAKGIQDTVSTITSYSFWVFGTIMALNAVGISTTSLTVAFGALGIGLGFGLQNIFNNFISGLILLFERPIQVGDWVEINGIWGSVEKINVRSTVVKSVDNAALIIPNSEFISSRLTNWSFKDPKIRRTITIGVAYGSDIQKVRDILLDIANKHPRVFRMPGPDVVFTDFGDSALIFELRIWVHVDFSISTRTDIRFEIDRRFREDNIIIPFPQRDVHIYNPSTEEGKQDDHK</sequence>
<evidence type="ECO:0000256" key="6">
    <source>
        <dbReference type="ARBA" id="ARBA00023136"/>
    </source>
</evidence>
<dbReference type="Proteomes" id="UP000189670">
    <property type="component" value="Unassembled WGS sequence"/>
</dbReference>
<evidence type="ECO:0000256" key="2">
    <source>
        <dbReference type="ARBA" id="ARBA00008017"/>
    </source>
</evidence>
<dbReference type="InterPro" id="IPR052702">
    <property type="entry name" value="MscS-like_channel"/>
</dbReference>
<dbReference type="InterPro" id="IPR006686">
    <property type="entry name" value="MscS_channel_CS"/>
</dbReference>
<dbReference type="GO" id="GO:0005886">
    <property type="term" value="C:plasma membrane"/>
    <property type="evidence" value="ECO:0007669"/>
    <property type="project" value="UniProtKB-SubCell"/>
</dbReference>
<proteinExistence type="inferred from homology"/>
<dbReference type="Pfam" id="PF21082">
    <property type="entry name" value="MS_channel_3rd"/>
    <property type="match status" value="1"/>
</dbReference>
<accession>A0A1V1NZI2</accession>
<dbReference type="GO" id="GO:0008381">
    <property type="term" value="F:mechanosensitive monoatomic ion channel activity"/>
    <property type="evidence" value="ECO:0007669"/>
    <property type="project" value="UniProtKB-ARBA"/>
</dbReference>
<dbReference type="Pfam" id="PF21088">
    <property type="entry name" value="MS_channel_1st"/>
    <property type="match status" value="1"/>
</dbReference>
<feature type="transmembrane region" description="Helical" evidence="7">
    <location>
        <begin position="137"/>
        <end position="157"/>
    </location>
</feature>
<evidence type="ECO:0000259" key="10">
    <source>
        <dbReference type="Pfam" id="PF21088"/>
    </source>
</evidence>
<feature type="domain" description="Mechanosensitive ion channel transmembrane helices 2/3" evidence="10">
    <location>
        <begin position="374"/>
        <end position="415"/>
    </location>
</feature>
<dbReference type="InterPro" id="IPR049142">
    <property type="entry name" value="MS_channel_1st"/>
</dbReference>
<evidence type="ECO:0000256" key="1">
    <source>
        <dbReference type="ARBA" id="ARBA00004651"/>
    </source>
</evidence>
<dbReference type="SUPFAM" id="SSF82689">
    <property type="entry name" value="Mechanosensitive channel protein MscS (YggB), C-terminal domain"/>
    <property type="match status" value="1"/>
</dbReference>
<dbReference type="PANTHER" id="PTHR30347:SF1">
    <property type="entry name" value="MECHANOSENSITIVE CHANNEL MSCK"/>
    <property type="match status" value="1"/>
</dbReference>
<evidence type="ECO:0000256" key="7">
    <source>
        <dbReference type="SAM" id="Phobius"/>
    </source>
</evidence>
<feature type="transmembrane region" description="Helical" evidence="7">
    <location>
        <begin position="96"/>
        <end position="116"/>
    </location>
</feature>
<feature type="transmembrane region" description="Helical" evidence="7">
    <location>
        <begin position="237"/>
        <end position="255"/>
    </location>
</feature>
<reference evidence="12" key="1">
    <citation type="submission" date="2012-11" db="EMBL/GenBank/DDBJ databases">
        <authorList>
            <person name="Lucero-Rivera Y.E."/>
            <person name="Tovar-Ramirez D."/>
        </authorList>
    </citation>
    <scope>NUCLEOTIDE SEQUENCE [LARGE SCALE GENOMIC DNA]</scope>
    <source>
        <strain evidence="12">Araruama</strain>
    </source>
</reference>
<feature type="transmembrane region" description="Helical" evidence="7">
    <location>
        <begin position="163"/>
        <end position="184"/>
    </location>
</feature>
<dbReference type="Pfam" id="PF00924">
    <property type="entry name" value="MS_channel_2nd"/>
    <property type="match status" value="1"/>
</dbReference>
<evidence type="ECO:0000259" key="8">
    <source>
        <dbReference type="Pfam" id="PF00924"/>
    </source>
</evidence>
<dbReference type="InterPro" id="IPR010920">
    <property type="entry name" value="LSM_dom_sf"/>
</dbReference>
<gene>
    <name evidence="11" type="ORF">OMM_04839</name>
</gene>
<evidence type="ECO:0000256" key="3">
    <source>
        <dbReference type="ARBA" id="ARBA00022475"/>
    </source>
</evidence>
<dbReference type="Gene3D" id="2.30.30.60">
    <property type="match status" value="1"/>
</dbReference>
<dbReference type="EMBL" id="ATBP01001133">
    <property type="protein sequence ID" value="ETR67981.1"/>
    <property type="molecule type" value="Genomic_DNA"/>
</dbReference>
<feature type="transmembrane region" description="Helical" evidence="7">
    <location>
        <begin position="371"/>
        <end position="393"/>
    </location>
</feature>
<dbReference type="InterPro" id="IPR049278">
    <property type="entry name" value="MS_channel_C"/>
</dbReference>
<feature type="transmembrane region" description="Helical" evidence="7">
    <location>
        <begin position="283"/>
        <end position="305"/>
    </location>
</feature>
<dbReference type="InterPro" id="IPR011014">
    <property type="entry name" value="MscS_channel_TM-2"/>
</dbReference>
<protein>
    <submittedName>
        <fullName evidence="11">Mechanosensitive ion channel MscS</fullName>
    </submittedName>
</protein>
<evidence type="ECO:0000256" key="5">
    <source>
        <dbReference type="ARBA" id="ARBA00022989"/>
    </source>
</evidence>
<feature type="domain" description="Mechanosensitive ion channel MscS" evidence="8">
    <location>
        <begin position="416"/>
        <end position="482"/>
    </location>
</feature>
<comment type="subcellular location">
    <subcellularLocation>
        <location evidence="1">Cell membrane</location>
        <topology evidence="1">Multi-pass membrane protein</topology>
    </subcellularLocation>
</comment>
<feature type="transmembrane region" description="Helical" evidence="7">
    <location>
        <begin position="205"/>
        <end position="225"/>
    </location>
</feature>
<evidence type="ECO:0000313" key="11">
    <source>
        <dbReference type="EMBL" id="ETR67981.1"/>
    </source>
</evidence>
<evidence type="ECO:0000259" key="9">
    <source>
        <dbReference type="Pfam" id="PF21082"/>
    </source>
</evidence>
<feature type="transmembrane region" description="Helical" evidence="7">
    <location>
        <begin position="22"/>
        <end position="43"/>
    </location>
</feature>
<keyword evidence="6 7" id="KW-0472">Membrane</keyword>
<evidence type="ECO:0000256" key="4">
    <source>
        <dbReference type="ARBA" id="ARBA00022692"/>
    </source>
</evidence>
<comment type="similarity">
    <text evidence="2">Belongs to the MscS (TC 1.A.23) family.</text>
</comment>
<keyword evidence="4 7" id="KW-0812">Transmembrane</keyword>
<dbReference type="InterPro" id="IPR023408">
    <property type="entry name" value="MscS_beta-dom_sf"/>
</dbReference>
<name>A0A1V1NZI2_9BACT</name>
<feature type="domain" description="Mechanosensitive ion channel MscS C-terminal" evidence="9">
    <location>
        <begin position="491"/>
        <end position="572"/>
    </location>
</feature>
<feature type="transmembrane region" description="Helical" evidence="7">
    <location>
        <begin position="64"/>
        <end position="90"/>
    </location>
</feature>
<organism evidence="11 12">
    <name type="scientific">Candidatus Magnetoglobus multicellularis str. Araruama</name>
    <dbReference type="NCBI Taxonomy" id="890399"/>
    <lineage>
        <taxon>Bacteria</taxon>
        <taxon>Pseudomonadati</taxon>
        <taxon>Thermodesulfobacteriota</taxon>
        <taxon>Desulfobacteria</taxon>
        <taxon>Desulfobacterales</taxon>
        <taxon>Desulfobacteraceae</taxon>
        <taxon>Candidatus Magnetoglobus</taxon>
    </lineage>
</organism>
<dbReference type="Gene3D" id="3.30.70.100">
    <property type="match status" value="1"/>
</dbReference>
<dbReference type="SUPFAM" id="SSF50182">
    <property type="entry name" value="Sm-like ribonucleoproteins"/>
    <property type="match status" value="1"/>
</dbReference>
<dbReference type="InterPro" id="IPR006685">
    <property type="entry name" value="MscS_channel_2nd"/>
</dbReference>
<dbReference type="PANTHER" id="PTHR30347">
    <property type="entry name" value="POTASSIUM CHANNEL RELATED"/>
    <property type="match status" value="1"/>
</dbReference>